<organism evidence="1 2">
    <name type="scientific">Cladobotryum mycophilum</name>
    <dbReference type="NCBI Taxonomy" id="491253"/>
    <lineage>
        <taxon>Eukaryota</taxon>
        <taxon>Fungi</taxon>
        <taxon>Dikarya</taxon>
        <taxon>Ascomycota</taxon>
        <taxon>Pezizomycotina</taxon>
        <taxon>Sordariomycetes</taxon>
        <taxon>Hypocreomycetidae</taxon>
        <taxon>Hypocreales</taxon>
        <taxon>Hypocreaceae</taxon>
        <taxon>Cladobotryum</taxon>
    </lineage>
</organism>
<comment type="caution">
    <text evidence="1">The sequence shown here is derived from an EMBL/GenBank/DDBJ whole genome shotgun (WGS) entry which is preliminary data.</text>
</comment>
<dbReference type="PANTHER" id="PTHR12736">
    <property type="entry name" value="LANC-LIKE PROTEIN"/>
    <property type="match status" value="1"/>
</dbReference>
<dbReference type="SMART" id="SM01260">
    <property type="entry name" value="LANC_like"/>
    <property type="match status" value="1"/>
</dbReference>
<protein>
    <submittedName>
        <fullName evidence="1">LanC-like-like-like protein</fullName>
    </submittedName>
</protein>
<name>A0ABR0SS36_9HYPO</name>
<dbReference type="Proteomes" id="UP001338125">
    <property type="component" value="Unassembled WGS sequence"/>
</dbReference>
<proteinExistence type="predicted"/>
<dbReference type="PRINTS" id="PR01950">
    <property type="entry name" value="LANCSUPER"/>
</dbReference>
<dbReference type="Pfam" id="PF05147">
    <property type="entry name" value="LANC_like"/>
    <property type="match status" value="1"/>
</dbReference>
<reference evidence="1 2" key="1">
    <citation type="submission" date="2024-01" db="EMBL/GenBank/DDBJ databases">
        <title>Complete genome of Cladobotryum mycophilum ATHUM6906.</title>
        <authorList>
            <person name="Christinaki A.C."/>
            <person name="Myridakis A.I."/>
            <person name="Kouvelis V.N."/>
        </authorList>
    </citation>
    <scope>NUCLEOTIDE SEQUENCE [LARGE SCALE GENOMIC DNA]</scope>
    <source>
        <strain evidence="1 2">ATHUM6906</strain>
    </source>
</reference>
<dbReference type="InterPro" id="IPR007822">
    <property type="entry name" value="LANC-like"/>
</dbReference>
<dbReference type="PANTHER" id="PTHR12736:SF7">
    <property type="entry name" value="LANC-LIKE PROTEIN 3"/>
    <property type="match status" value="1"/>
</dbReference>
<evidence type="ECO:0000313" key="1">
    <source>
        <dbReference type="EMBL" id="KAK5994934.1"/>
    </source>
</evidence>
<accession>A0ABR0SS36</accession>
<evidence type="ECO:0000313" key="2">
    <source>
        <dbReference type="Proteomes" id="UP001338125"/>
    </source>
</evidence>
<dbReference type="Gene3D" id="1.50.10.10">
    <property type="match status" value="1"/>
</dbReference>
<sequence>MPDRYIQNNLPQQSPGRAPLELMKSSLEHILHKHPPQAKHDRSAQGGLLKGFTSIAYLFFQLAALHPDVTVRGHHLLTWAQRYLNGDRGHLTLDGKCGISSEKLSYEALKACIGRKESDVQIFLENVTAVLGLDHFESELLQGRAGTLYLMRMIRHWVPESTFLLQGPIARISEKIIASKKSGDGHGWEWRGSEYFGAAHGDIGIITQLILTTPSLAPRLESHLDTLLNVQVDGNWPSSRRSLKRGDAGELVQWCHGAPGFVFSLRVLHAFFPNLQERIDTCIAKGQELIWKRGLLTKEPSLCHGILGNALALPRGPLREHFLGLATVEAIEKAKRLDREVFEPANYGQDKAVIFSYHTSAAWTWGVCEQETPPMIVYTDV</sequence>
<gene>
    <name evidence="1" type="ORF">PT974_03323</name>
</gene>
<dbReference type="CDD" id="cd04794">
    <property type="entry name" value="euk_LANCL"/>
    <property type="match status" value="1"/>
</dbReference>
<keyword evidence="2" id="KW-1185">Reference proteome</keyword>
<dbReference type="SUPFAM" id="SSF158745">
    <property type="entry name" value="LanC-like"/>
    <property type="match status" value="1"/>
</dbReference>
<dbReference type="EMBL" id="JAVFKD010000004">
    <property type="protein sequence ID" value="KAK5994934.1"/>
    <property type="molecule type" value="Genomic_DNA"/>
</dbReference>
<dbReference type="InterPro" id="IPR012341">
    <property type="entry name" value="6hp_glycosidase-like_sf"/>
</dbReference>